<dbReference type="EMBL" id="BOOY01000005">
    <property type="protein sequence ID" value="GIJ01583.1"/>
    <property type="molecule type" value="Genomic_DNA"/>
</dbReference>
<dbReference type="FunFam" id="3.40.630.10:FF:000066">
    <property type="entry name" value="M28 family peptidase"/>
    <property type="match status" value="1"/>
</dbReference>
<dbReference type="NCBIfam" id="NF038128">
    <property type="entry name" value="choice_anch_J"/>
    <property type="match status" value="1"/>
</dbReference>
<accession>A0A8J3Y568</accession>
<comment type="caution">
    <text evidence="9">The sequence shown here is derived from an EMBL/GenBank/DDBJ whole genome shotgun (WGS) entry which is preliminary data.</text>
</comment>
<dbReference type="CDD" id="cd03876">
    <property type="entry name" value="M28_SGAP_like"/>
    <property type="match status" value="1"/>
</dbReference>
<dbReference type="GO" id="GO:0006508">
    <property type="term" value="P:proteolysis"/>
    <property type="evidence" value="ECO:0007669"/>
    <property type="project" value="UniProtKB-KW"/>
</dbReference>
<evidence type="ECO:0000256" key="3">
    <source>
        <dbReference type="ARBA" id="ARBA00022723"/>
    </source>
</evidence>
<dbReference type="Gene3D" id="2.60.120.200">
    <property type="match status" value="1"/>
</dbReference>
<proteinExistence type="inferred from homology"/>
<dbReference type="Pfam" id="PF04389">
    <property type="entry name" value="Peptidase_M28"/>
    <property type="match status" value="1"/>
</dbReference>
<evidence type="ECO:0000313" key="10">
    <source>
        <dbReference type="Proteomes" id="UP000652013"/>
    </source>
</evidence>
<dbReference type="InterPro" id="IPR000998">
    <property type="entry name" value="MAM_dom"/>
</dbReference>
<dbReference type="SUPFAM" id="SSF53187">
    <property type="entry name" value="Zn-dependent exopeptidases"/>
    <property type="match status" value="1"/>
</dbReference>
<dbReference type="GO" id="GO:0004177">
    <property type="term" value="F:aminopeptidase activity"/>
    <property type="evidence" value="ECO:0007669"/>
    <property type="project" value="InterPro"/>
</dbReference>
<feature type="chain" id="PRO_5038502695" description="MAM domain-containing protein" evidence="7">
    <location>
        <begin position="32"/>
        <end position="517"/>
    </location>
</feature>
<evidence type="ECO:0000313" key="9">
    <source>
        <dbReference type="EMBL" id="GIJ01583.1"/>
    </source>
</evidence>
<keyword evidence="3" id="KW-0479">Metal-binding</keyword>
<dbReference type="Proteomes" id="UP000652013">
    <property type="component" value="Unassembled WGS sequence"/>
</dbReference>
<keyword evidence="4 7" id="KW-0732">Signal</keyword>
<dbReference type="PANTHER" id="PTHR12147:SF26">
    <property type="entry name" value="PEPTIDASE M28 DOMAIN-CONTAINING PROTEIN"/>
    <property type="match status" value="1"/>
</dbReference>
<dbReference type="SUPFAM" id="SSF49899">
    <property type="entry name" value="Concanavalin A-like lectins/glucanases"/>
    <property type="match status" value="1"/>
</dbReference>
<sequence length="517" mass="52102">MRLRPLARAGLAAALVTGVTGIAAAAPPALAAPVPAAAPALLAAPDIPLANVKAHLSQFASIAAANGGNRAHGRPGYLASVNYVKAQLDAAGFTTSVRSFTYGGATGYNLIADWPGGDTSDVLMIGSHLDSVSSGAGINDNGTGSAAILETALAVARSNFQPARHLRFGWWGAEELGLRGSTNYVSTLPAAERARITGYLNFDMVGSPNPGYFVYDGDNSDGVGAGPGPAGSARIEDSLEAYFASIGVPTRGTDFDGRSDYGPFIQYGIPAGGTFTGAEGRKTAAQVQLWGGTQTAFDPCYHRACDGLSNVSDTALDRNADAIAYSVWDLAQDGGTEPPPGNVVFADDFEAARGWTAGTGDTATAGRFERGDPAATSSGVATQLGTAASGTFDLVTGASAGASAGANDVDGGSTTIVSPAITLPAAASTLTFRWYLAHLNNASSADYLRVRVVAGSSATTVFSQAGAATDRAAAWQSASVSLAAYAGQTVRLSVEAADAGTASLVEAAVDDVRVTSG</sequence>
<comment type="similarity">
    <text evidence="1">Belongs to the peptidase M28 family. M28A subfamily.</text>
</comment>
<feature type="domain" description="MAM" evidence="8">
    <location>
        <begin position="345"/>
        <end position="517"/>
    </location>
</feature>
<feature type="signal peptide" evidence="7">
    <location>
        <begin position="1"/>
        <end position="31"/>
    </location>
</feature>
<dbReference type="RefSeq" id="WP_370872105.1">
    <property type="nucleotide sequence ID" value="NZ_BAAAGJ010000005.1"/>
</dbReference>
<dbReference type="PANTHER" id="PTHR12147">
    <property type="entry name" value="METALLOPEPTIDASE M28 FAMILY MEMBER"/>
    <property type="match status" value="1"/>
</dbReference>
<keyword evidence="5" id="KW-0378">Hydrolase</keyword>
<dbReference type="InterPro" id="IPR007484">
    <property type="entry name" value="Peptidase_M28"/>
</dbReference>
<evidence type="ECO:0000256" key="7">
    <source>
        <dbReference type="SAM" id="SignalP"/>
    </source>
</evidence>
<gene>
    <name evidence="9" type="ORF">Sya03_09350</name>
</gene>
<dbReference type="AlphaFoldDB" id="A0A8J3Y568"/>
<dbReference type="InterPro" id="IPR041756">
    <property type="entry name" value="M28_SGAP-like"/>
</dbReference>
<evidence type="ECO:0000256" key="6">
    <source>
        <dbReference type="ARBA" id="ARBA00022833"/>
    </source>
</evidence>
<dbReference type="GO" id="GO:0046872">
    <property type="term" value="F:metal ion binding"/>
    <property type="evidence" value="ECO:0007669"/>
    <property type="project" value="UniProtKB-KW"/>
</dbReference>
<evidence type="ECO:0000256" key="4">
    <source>
        <dbReference type="ARBA" id="ARBA00022729"/>
    </source>
</evidence>
<dbReference type="InterPro" id="IPR013320">
    <property type="entry name" value="ConA-like_dom_sf"/>
</dbReference>
<keyword evidence="10" id="KW-1185">Reference proteome</keyword>
<keyword evidence="2" id="KW-0645">Protease</keyword>
<reference evidence="9" key="1">
    <citation type="submission" date="2021-01" db="EMBL/GenBank/DDBJ databases">
        <title>Whole genome shotgun sequence of Spirilliplanes yamanashiensis NBRC 15828.</title>
        <authorList>
            <person name="Komaki H."/>
            <person name="Tamura T."/>
        </authorList>
    </citation>
    <scope>NUCLEOTIDE SEQUENCE</scope>
    <source>
        <strain evidence="9">NBRC 15828</strain>
    </source>
</reference>
<dbReference type="GO" id="GO:0016020">
    <property type="term" value="C:membrane"/>
    <property type="evidence" value="ECO:0007669"/>
    <property type="project" value="InterPro"/>
</dbReference>
<evidence type="ECO:0000256" key="5">
    <source>
        <dbReference type="ARBA" id="ARBA00022801"/>
    </source>
</evidence>
<protein>
    <recommendedName>
        <fullName evidence="8">MAM domain-containing protein</fullName>
    </recommendedName>
</protein>
<name>A0A8J3Y568_9ACTN</name>
<evidence type="ECO:0000259" key="8">
    <source>
        <dbReference type="PROSITE" id="PS50060"/>
    </source>
</evidence>
<evidence type="ECO:0000256" key="2">
    <source>
        <dbReference type="ARBA" id="ARBA00022670"/>
    </source>
</evidence>
<dbReference type="InterPro" id="IPR045175">
    <property type="entry name" value="M28_fam"/>
</dbReference>
<dbReference type="Gene3D" id="3.40.630.10">
    <property type="entry name" value="Zn peptidases"/>
    <property type="match status" value="1"/>
</dbReference>
<dbReference type="GO" id="GO:0008235">
    <property type="term" value="F:metalloexopeptidase activity"/>
    <property type="evidence" value="ECO:0007669"/>
    <property type="project" value="InterPro"/>
</dbReference>
<evidence type="ECO:0000256" key="1">
    <source>
        <dbReference type="ARBA" id="ARBA00005957"/>
    </source>
</evidence>
<dbReference type="PROSITE" id="PS50060">
    <property type="entry name" value="MAM_2"/>
    <property type="match status" value="1"/>
</dbReference>
<keyword evidence="6" id="KW-0862">Zinc</keyword>
<organism evidence="9 10">
    <name type="scientific">Spirilliplanes yamanashiensis</name>
    <dbReference type="NCBI Taxonomy" id="42233"/>
    <lineage>
        <taxon>Bacteria</taxon>
        <taxon>Bacillati</taxon>
        <taxon>Actinomycetota</taxon>
        <taxon>Actinomycetes</taxon>
        <taxon>Micromonosporales</taxon>
        <taxon>Micromonosporaceae</taxon>
        <taxon>Spirilliplanes</taxon>
    </lineage>
</organism>